<feature type="signal peptide" evidence="1">
    <location>
        <begin position="1"/>
        <end position="20"/>
    </location>
</feature>
<proteinExistence type="predicted"/>
<comment type="caution">
    <text evidence="2">The sequence shown here is derived from an EMBL/GenBank/DDBJ whole genome shotgun (WGS) entry which is preliminary data.</text>
</comment>
<protein>
    <submittedName>
        <fullName evidence="2">Uncharacterized protein</fullName>
    </submittedName>
</protein>
<reference evidence="2" key="1">
    <citation type="submission" date="2022-12" db="EMBL/GenBank/DDBJ databases">
        <authorList>
            <person name="Petersen C."/>
        </authorList>
    </citation>
    <scope>NUCLEOTIDE SEQUENCE</scope>
    <source>
        <strain evidence="2">IBT 15544</strain>
    </source>
</reference>
<name>A0A9W9SWS7_9EURO</name>
<evidence type="ECO:0000256" key="1">
    <source>
        <dbReference type="SAM" id="SignalP"/>
    </source>
</evidence>
<evidence type="ECO:0000313" key="3">
    <source>
        <dbReference type="Proteomes" id="UP001150904"/>
    </source>
</evidence>
<organism evidence="2 3">
    <name type="scientific">Penicillium cinerascens</name>
    <dbReference type="NCBI Taxonomy" id="70096"/>
    <lineage>
        <taxon>Eukaryota</taxon>
        <taxon>Fungi</taxon>
        <taxon>Dikarya</taxon>
        <taxon>Ascomycota</taxon>
        <taxon>Pezizomycotina</taxon>
        <taxon>Eurotiomycetes</taxon>
        <taxon>Eurotiomycetidae</taxon>
        <taxon>Eurotiales</taxon>
        <taxon>Aspergillaceae</taxon>
        <taxon>Penicillium</taxon>
    </lineage>
</organism>
<gene>
    <name evidence="2" type="ORF">N7498_006042</name>
</gene>
<dbReference type="Proteomes" id="UP001150904">
    <property type="component" value="Unassembled WGS sequence"/>
</dbReference>
<evidence type="ECO:0000313" key="2">
    <source>
        <dbReference type="EMBL" id="KAJ5201379.1"/>
    </source>
</evidence>
<reference evidence="2" key="2">
    <citation type="journal article" date="2023" name="IMA Fungus">
        <title>Comparative genomic study of the Penicillium genus elucidates a diverse pangenome and 15 lateral gene transfer events.</title>
        <authorList>
            <person name="Petersen C."/>
            <person name="Sorensen T."/>
            <person name="Nielsen M.R."/>
            <person name="Sondergaard T.E."/>
            <person name="Sorensen J.L."/>
            <person name="Fitzpatrick D.A."/>
            <person name="Frisvad J.C."/>
            <person name="Nielsen K.L."/>
        </authorList>
    </citation>
    <scope>NUCLEOTIDE SEQUENCE</scope>
    <source>
        <strain evidence="2">IBT 15544</strain>
    </source>
</reference>
<keyword evidence="1" id="KW-0732">Signal</keyword>
<dbReference type="OrthoDB" id="3257981at2759"/>
<keyword evidence="3" id="KW-1185">Reference proteome</keyword>
<dbReference type="EMBL" id="JAPQKR010000013">
    <property type="protein sequence ID" value="KAJ5201379.1"/>
    <property type="molecule type" value="Genomic_DNA"/>
</dbReference>
<dbReference type="GeneID" id="83180405"/>
<accession>A0A9W9SWS7</accession>
<dbReference type="AlphaFoldDB" id="A0A9W9SWS7"/>
<feature type="chain" id="PRO_5040972232" evidence="1">
    <location>
        <begin position="21"/>
        <end position="557"/>
    </location>
</feature>
<dbReference type="RefSeq" id="XP_058307295.1">
    <property type="nucleotide sequence ID" value="XM_058453104.1"/>
</dbReference>
<sequence length="557" mass="60630">MRVSHLGAAVLLAATASASAVPQAPNIAKALLNASQQSCKDPMYANPADSDPQTQWTTSGADQLWEALVYEFQQNTHKKYSSLSHYVAEALGDTAANFDCAIGALDSNDGKNDCLNYEGQCNQAIGPAGYLILNSLSSVANFYSPFAEQLTLAEGKDLTSVDDIAEYFVKYNKPKMSAEEIIGFVADFLSLGASQLITKGVESAIGPMTKALGKGGAAPDYISSQVAQYYKNQLNNYKQMGNQMAFEITNIAGEYISAGKNLVEGATSMITEAGSFMKLMDSISDQWAKNINGYSNKLFTGELFADGTTADGVSDFATLSNMLKDGRFSRAVRPQNIIANAQKAMYAQLIPIALQQNDDSRPTLIVRPYACDDSSRAKKDVLFGELFHPYGSKEWKNCAVTVKKYSKLCFFFVDANKSGAGGQAYRFERPKQKLSVINGMTHSEMTGDPSVVGGLTLEVMAQSIHEGYLQNGNKKDAFRVPKNVKPNDPTSLFDNEFTAPGLYNAYFNECGNYNPNSNLEKNKDMDDLAENIEKARNWSFADAKKGYPCIPGVKSPY</sequence>